<comment type="caution">
    <text evidence="5">The sequence shown here is derived from an EMBL/GenBank/DDBJ whole genome shotgun (WGS) entry which is preliminary data.</text>
</comment>
<accession>A0A820I7I9</accession>
<dbReference type="FunFam" id="1.20.1310.10:FF:000022">
    <property type="entry name" value="Cullin-2 isoform 2"/>
    <property type="match status" value="1"/>
</dbReference>
<reference evidence="5" key="1">
    <citation type="submission" date="2021-02" db="EMBL/GenBank/DDBJ databases">
        <authorList>
            <person name="Nowell W R."/>
        </authorList>
    </citation>
    <scope>NUCLEOTIDE SEQUENCE</scope>
</reference>
<gene>
    <name evidence="5" type="ORF">OXD698_LOCUS46186</name>
</gene>
<evidence type="ECO:0000256" key="1">
    <source>
        <dbReference type="ARBA" id="ARBA00006019"/>
    </source>
</evidence>
<dbReference type="GO" id="GO:0006511">
    <property type="term" value="P:ubiquitin-dependent protein catabolic process"/>
    <property type="evidence" value="ECO:0007669"/>
    <property type="project" value="InterPro"/>
</dbReference>
<dbReference type="AlphaFoldDB" id="A0A820I7I9"/>
<comment type="similarity">
    <text evidence="1 2 3">Belongs to the cullin family.</text>
</comment>
<organism evidence="5 6">
    <name type="scientific">Adineta steineri</name>
    <dbReference type="NCBI Taxonomy" id="433720"/>
    <lineage>
        <taxon>Eukaryota</taxon>
        <taxon>Metazoa</taxon>
        <taxon>Spiralia</taxon>
        <taxon>Gnathifera</taxon>
        <taxon>Rotifera</taxon>
        <taxon>Eurotatoria</taxon>
        <taxon>Bdelloidea</taxon>
        <taxon>Adinetida</taxon>
        <taxon>Adinetidae</taxon>
        <taxon>Adineta</taxon>
    </lineage>
</organism>
<evidence type="ECO:0000259" key="4">
    <source>
        <dbReference type="PROSITE" id="PS50069"/>
    </source>
</evidence>
<dbReference type="Gene3D" id="1.20.1310.10">
    <property type="entry name" value="Cullin Repeats"/>
    <property type="match status" value="3"/>
</dbReference>
<dbReference type="InterPro" id="IPR045093">
    <property type="entry name" value="Cullin"/>
</dbReference>
<feature type="domain" description="Cullin family profile" evidence="4">
    <location>
        <begin position="186"/>
        <end position="239"/>
    </location>
</feature>
<dbReference type="Pfam" id="PF00888">
    <property type="entry name" value="Cullin"/>
    <property type="match status" value="1"/>
</dbReference>
<dbReference type="SUPFAM" id="SSF74788">
    <property type="entry name" value="Cullin repeat-like"/>
    <property type="match status" value="1"/>
</dbReference>
<evidence type="ECO:0000256" key="2">
    <source>
        <dbReference type="PROSITE-ProRule" id="PRU00330"/>
    </source>
</evidence>
<evidence type="ECO:0000256" key="3">
    <source>
        <dbReference type="RuleBase" id="RU003829"/>
    </source>
</evidence>
<dbReference type="InterPro" id="IPR001373">
    <property type="entry name" value="Cullin_N"/>
</dbReference>
<dbReference type="EMBL" id="CAJOAZ010016250">
    <property type="protein sequence ID" value="CAF4302679.1"/>
    <property type="molecule type" value="Genomic_DNA"/>
</dbReference>
<dbReference type="InterPro" id="IPR016159">
    <property type="entry name" value="Cullin_repeat-like_dom_sf"/>
</dbReference>
<dbReference type="SUPFAM" id="SSF75632">
    <property type="entry name" value="Cullin homology domain"/>
    <property type="match status" value="1"/>
</dbReference>
<proteinExistence type="inferred from homology"/>
<dbReference type="Proteomes" id="UP000663844">
    <property type="component" value="Unassembled WGS sequence"/>
</dbReference>
<dbReference type="InterPro" id="IPR036317">
    <property type="entry name" value="Cullin_homology_sf"/>
</dbReference>
<dbReference type="PANTHER" id="PTHR11932">
    <property type="entry name" value="CULLIN"/>
    <property type="match status" value="1"/>
</dbReference>
<dbReference type="PROSITE" id="PS50069">
    <property type="entry name" value="CULLIN_2"/>
    <property type="match status" value="1"/>
</dbReference>
<name>A0A820I7I9_9BILA</name>
<feature type="non-terminal residue" evidence="5">
    <location>
        <position position="1"/>
    </location>
</feature>
<sequence>LYEKSFETPFLQATGKYYREEGDRCLNKLDCIQYMKKILLLIDDEEFRSRKFLNSTSYSKVYHECLQRLVCDHYDTLKNQCTELIIREDLDALRNMYKLLKPTHIGITYMVEQLQEHMSRTGHERIQTLPGDNLSTTFVDTLLEIHTKYTDIIRQTFANDSEFISALDKACANIINMKNENRLPSKAPELLAHYCDSLLRKSSKTTSESELEEKLLKTIIIFNYLDDKDYFQRVSYTYI</sequence>
<dbReference type="GO" id="GO:0031625">
    <property type="term" value="F:ubiquitin protein ligase binding"/>
    <property type="evidence" value="ECO:0007669"/>
    <property type="project" value="InterPro"/>
</dbReference>
<protein>
    <recommendedName>
        <fullName evidence="4">Cullin family profile domain-containing protein</fullName>
    </recommendedName>
</protein>
<evidence type="ECO:0000313" key="6">
    <source>
        <dbReference type="Proteomes" id="UP000663844"/>
    </source>
</evidence>
<dbReference type="InterPro" id="IPR016158">
    <property type="entry name" value="Cullin_homology"/>
</dbReference>
<evidence type="ECO:0000313" key="5">
    <source>
        <dbReference type="EMBL" id="CAF4302679.1"/>
    </source>
</evidence>